<dbReference type="Proteomes" id="UP000188879">
    <property type="component" value="Unassembled WGS sequence"/>
</dbReference>
<organism evidence="1 2">
    <name type="scientific">Teichococcus deserti</name>
    <dbReference type="NCBI Taxonomy" id="1817963"/>
    <lineage>
        <taxon>Bacteria</taxon>
        <taxon>Pseudomonadati</taxon>
        <taxon>Pseudomonadota</taxon>
        <taxon>Alphaproteobacteria</taxon>
        <taxon>Acetobacterales</taxon>
        <taxon>Roseomonadaceae</taxon>
        <taxon>Roseomonas</taxon>
    </lineage>
</organism>
<evidence type="ECO:0008006" key="3">
    <source>
        <dbReference type="Google" id="ProtNLM"/>
    </source>
</evidence>
<keyword evidence="2" id="KW-1185">Reference proteome</keyword>
<reference evidence="1 2" key="1">
    <citation type="submission" date="2016-10" db="EMBL/GenBank/DDBJ databases">
        <title>Draft Genome sequence of Roseomonas sp. strain M3.</title>
        <authorList>
            <person name="Subhash Y."/>
            <person name="Lee S."/>
        </authorList>
    </citation>
    <scope>NUCLEOTIDE SEQUENCE [LARGE SCALE GENOMIC DNA]</scope>
    <source>
        <strain evidence="1 2">M3</strain>
    </source>
</reference>
<dbReference type="AlphaFoldDB" id="A0A1V2HAR0"/>
<comment type="caution">
    <text evidence="1">The sequence shown here is derived from an EMBL/GenBank/DDBJ whole genome shotgun (WGS) entry which is preliminary data.</text>
</comment>
<proteinExistence type="predicted"/>
<dbReference type="RefSeq" id="WP_076955489.1">
    <property type="nucleotide sequence ID" value="NZ_MLCO01000005.1"/>
</dbReference>
<protein>
    <recommendedName>
        <fullName evidence="3">Nif11 domain-containing protein</fullName>
    </recommendedName>
</protein>
<sequence>MSHAEIDRLLAELEGQLALRAAMTRPGVTLDEAIMHANAAGYGIDRRSVQSWILSRQGEMSEDQLDGLAGGASAASTMPIPVFSDYAHGL</sequence>
<evidence type="ECO:0000313" key="1">
    <source>
        <dbReference type="EMBL" id="ONG59028.1"/>
    </source>
</evidence>
<accession>A0A1V2HAR0</accession>
<evidence type="ECO:0000313" key="2">
    <source>
        <dbReference type="Proteomes" id="UP000188879"/>
    </source>
</evidence>
<dbReference type="EMBL" id="MLCO01000005">
    <property type="protein sequence ID" value="ONG59028.1"/>
    <property type="molecule type" value="Genomic_DNA"/>
</dbReference>
<gene>
    <name evidence="1" type="ORF">BKE38_00910</name>
</gene>
<name>A0A1V2HAR0_9PROT</name>